<organism evidence="8 9">
    <name type="scientific">Papillibacter cinnamivorans DSM 12816</name>
    <dbReference type="NCBI Taxonomy" id="1122930"/>
    <lineage>
        <taxon>Bacteria</taxon>
        <taxon>Bacillati</taxon>
        <taxon>Bacillota</taxon>
        <taxon>Clostridia</taxon>
        <taxon>Eubacteriales</taxon>
        <taxon>Oscillospiraceae</taxon>
        <taxon>Papillibacter</taxon>
    </lineage>
</organism>
<dbReference type="Gene3D" id="3.90.640.20">
    <property type="entry name" value="Heat-shock cognate protein, ATPase"/>
    <property type="match status" value="1"/>
</dbReference>
<evidence type="ECO:0000259" key="4">
    <source>
        <dbReference type="Pfam" id="PF07833"/>
    </source>
</evidence>
<evidence type="ECO:0000313" key="8">
    <source>
        <dbReference type="EMBL" id="SMC78536.1"/>
    </source>
</evidence>
<dbReference type="InterPro" id="IPR018990">
    <property type="entry name" value="Prot_inh_I42_chagasin"/>
</dbReference>
<dbReference type="Gene3D" id="2.60.40.2020">
    <property type="match status" value="1"/>
</dbReference>
<feature type="domain" description="Copper amine oxidase-like N-terminal" evidence="4">
    <location>
        <begin position="46"/>
        <end position="141"/>
    </location>
</feature>
<dbReference type="InterPro" id="IPR012854">
    <property type="entry name" value="Cu_amine_oxidase-like_N"/>
</dbReference>
<accession>A0A1W2C0C7</accession>
<gene>
    <name evidence="8" type="ORF">SAMN02745168_2483</name>
</gene>
<evidence type="ECO:0000259" key="6">
    <source>
        <dbReference type="Pfam" id="PF11738"/>
    </source>
</evidence>
<keyword evidence="1" id="KW-0646">Protease inhibitor</keyword>
<dbReference type="Pfam" id="PF07833">
    <property type="entry name" value="Cu_amine_oxidN1"/>
    <property type="match status" value="1"/>
</dbReference>
<dbReference type="EMBL" id="FWXW01000007">
    <property type="protein sequence ID" value="SMC78536.1"/>
    <property type="molecule type" value="Genomic_DNA"/>
</dbReference>
<feature type="domain" description="DUF3298" evidence="6">
    <location>
        <begin position="277"/>
        <end position="351"/>
    </location>
</feature>
<evidence type="ECO:0000256" key="2">
    <source>
        <dbReference type="ARBA" id="ARBA00022704"/>
    </source>
</evidence>
<feature type="domain" description="Proteinase inhibitor I42 chagasin" evidence="5">
    <location>
        <begin position="380"/>
        <end position="469"/>
    </location>
</feature>
<evidence type="ECO:0000256" key="3">
    <source>
        <dbReference type="SAM" id="SignalP"/>
    </source>
</evidence>
<name>A0A1W2C0C7_9FIRM</name>
<dbReference type="InterPro" id="IPR037126">
    <property type="entry name" value="PdaC/RsiV-like_sf"/>
</dbReference>
<dbReference type="SUPFAM" id="SSF55383">
    <property type="entry name" value="Copper amine oxidase, domain N"/>
    <property type="match status" value="1"/>
</dbReference>
<dbReference type="InterPro" id="IPR036331">
    <property type="entry name" value="Chagasin-like_sf"/>
</dbReference>
<dbReference type="OrthoDB" id="9816096at2"/>
<dbReference type="SUPFAM" id="SSF141066">
    <property type="entry name" value="ICP-like"/>
    <property type="match status" value="1"/>
</dbReference>
<evidence type="ECO:0000313" key="9">
    <source>
        <dbReference type="Proteomes" id="UP000192790"/>
    </source>
</evidence>
<sequence length="472" mass="51033">MKKAMPARLASVLLALAMLLTTQAFAAGSGDAGAGLEAETWQSGTAVYIPVRAVCEALGYTVTWKDDGTAQTVTVAGNGKDIVLDLTNEKVTDGKHSFYVGGDLSGNTTAGPILIHGSRTFIETGLFTELFGLRADYIAATGLAEIGAACVNSITIATQTVSTQTDTLKTTLQYPVISGLEDTAVQDAVNEVFRKAADDAQKEGIDNAAALEPVREEYPDFQNTCETYFNYRVKYNRCGLLSVTLDDYQYAGGAHGSTLRTSYTFDLRTGEQLSLGDLMAEGSGYFSAISKTVRSEIDRRVQAGLLYELEPFQTISDSQDYYLSNSGLTVYFQQYAYFPYAAGIQEFTVGYGELADMLKPDYGFLYNAVTALTSGENNTVTAGSVCSVTLEGNPTTGYGWYVSVNDPEVLWPCSESYAQDESSGEIVGAGGTYTWCFKALKPGKTTLTFRYYRSWEGEDSAIRTAEYTVTVE</sequence>
<dbReference type="Pfam" id="PF11738">
    <property type="entry name" value="DUF3298"/>
    <property type="match status" value="1"/>
</dbReference>
<dbReference type="Gene3D" id="3.30.565.40">
    <property type="entry name" value="Fervidobacterium nodosum Rt17-B1 like"/>
    <property type="match status" value="1"/>
</dbReference>
<dbReference type="Proteomes" id="UP000192790">
    <property type="component" value="Unassembled WGS sequence"/>
</dbReference>
<keyword evidence="9" id="KW-1185">Reference proteome</keyword>
<feature type="chain" id="PRO_5013162126" evidence="3">
    <location>
        <begin position="27"/>
        <end position="472"/>
    </location>
</feature>
<evidence type="ECO:0000259" key="5">
    <source>
        <dbReference type="Pfam" id="PF09394"/>
    </source>
</evidence>
<dbReference type="InterPro" id="IPR025303">
    <property type="entry name" value="PdaC"/>
</dbReference>
<dbReference type="STRING" id="1122930.SAMN02745168_2483"/>
<dbReference type="GO" id="GO:0004869">
    <property type="term" value="F:cysteine-type endopeptidase inhibitor activity"/>
    <property type="evidence" value="ECO:0007669"/>
    <property type="project" value="UniProtKB-KW"/>
</dbReference>
<evidence type="ECO:0000256" key="1">
    <source>
        <dbReference type="ARBA" id="ARBA00022690"/>
    </source>
</evidence>
<keyword evidence="3" id="KW-0732">Signal</keyword>
<dbReference type="InterPro" id="IPR021729">
    <property type="entry name" value="DUF3298"/>
</dbReference>
<feature type="domain" description="Deacetylase PdaC" evidence="7">
    <location>
        <begin position="163"/>
        <end position="258"/>
    </location>
</feature>
<dbReference type="InterPro" id="IPR036582">
    <property type="entry name" value="Mao_N_sf"/>
</dbReference>
<protein>
    <submittedName>
        <fullName evidence="8">Inhibitor of cysteine peptidase</fullName>
    </submittedName>
</protein>
<dbReference type="Pfam" id="PF13739">
    <property type="entry name" value="PdaC"/>
    <property type="match status" value="1"/>
</dbReference>
<dbReference type="Gene3D" id="3.30.457.10">
    <property type="entry name" value="Copper amine oxidase-like, N-terminal domain"/>
    <property type="match status" value="1"/>
</dbReference>
<dbReference type="AlphaFoldDB" id="A0A1W2C0C7"/>
<evidence type="ECO:0000259" key="7">
    <source>
        <dbReference type="Pfam" id="PF13739"/>
    </source>
</evidence>
<dbReference type="RefSeq" id="WP_084235159.1">
    <property type="nucleotide sequence ID" value="NZ_FWXW01000007.1"/>
</dbReference>
<dbReference type="PANTHER" id="PTHR36530:SF1">
    <property type="entry name" value="AMOEBIASIN-1"/>
    <property type="match status" value="1"/>
</dbReference>
<dbReference type="PANTHER" id="PTHR36530">
    <property type="entry name" value="INHIBITOR OF CYSTEINE PEPTIDASE"/>
    <property type="match status" value="1"/>
</dbReference>
<dbReference type="InterPro" id="IPR052781">
    <property type="entry name" value="Cys_protease_inhibitor_I42"/>
</dbReference>
<proteinExistence type="predicted"/>
<reference evidence="8 9" key="1">
    <citation type="submission" date="2017-04" db="EMBL/GenBank/DDBJ databases">
        <authorList>
            <person name="Afonso C.L."/>
            <person name="Miller P.J."/>
            <person name="Scott M.A."/>
            <person name="Spackman E."/>
            <person name="Goraichik I."/>
            <person name="Dimitrov K.M."/>
            <person name="Suarez D.L."/>
            <person name="Swayne D.E."/>
        </authorList>
    </citation>
    <scope>NUCLEOTIDE SEQUENCE [LARGE SCALE GENOMIC DNA]</scope>
    <source>
        <strain evidence="8 9">DSM 12816</strain>
    </source>
</reference>
<keyword evidence="2" id="KW-0789">Thiol protease inhibitor</keyword>
<feature type="signal peptide" evidence="3">
    <location>
        <begin position="1"/>
        <end position="26"/>
    </location>
</feature>
<dbReference type="Pfam" id="PF09394">
    <property type="entry name" value="Inhibitor_I42"/>
    <property type="match status" value="1"/>
</dbReference>